<dbReference type="Proteomes" id="UP000838100">
    <property type="component" value="Unassembled WGS sequence"/>
</dbReference>
<name>A0ABM9AFC6_9GAMM</name>
<gene>
    <name evidence="3" type="ORF">SIN8267_02014</name>
</gene>
<dbReference type="PROSITE" id="PS50980">
    <property type="entry name" value="COA_CT_NTER"/>
    <property type="match status" value="1"/>
</dbReference>
<dbReference type="InterPro" id="IPR051047">
    <property type="entry name" value="AccD/PCCB"/>
</dbReference>
<feature type="domain" description="CoA carboxyltransferase N-terminal" evidence="1">
    <location>
        <begin position="60"/>
        <end position="312"/>
    </location>
</feature>
<dbReference type="Gene3D" id="3.90.226.10">
    <property type="entry name" value="2-enoyl-CoA Hydratase, Chain A, domain 1"/>
    <property type="match status" value="2"/>
</dbReference>
<proteinExistence type="predicted"/>
<dbReference type="PROSITE" id="PS50989">
    <property type="entry name" value="COA_CT_CTER"/>
    <property type="match status" value="1"/>
</dbReference>
<dbReference type="EMBL" id="CAKLPX010000002">
    <property type="protein sequence ID" value="CAH0991899.1"/>
    <property type="molecule type" value="Genomic_DNA"/>
</dbReference>
<sequence>MWSCSAHDSYQMVNANRWGGLYTDSHSSIAGKLNQRNLRVPRPLYGVTMSTATDNSLPAEWAELIKFFEQQNAQAKAMGRPEKVQQRRDNNLLNARQRITALVDDGSFNEIGALVGSIEHGGLPAAPADALVGGLATIDGRPVVVGAEDATVQGGSIGHGTHSKRLRLANIAHREKVPMVMLLDGAGERASNALLRHPYAPNDMQEMAALSRKVPTIAVVMGASAGHGAITALLSDIVIMTTEGAIFSAGPPLVAAAMGEIINKEDLGGPAVHSRSGVVHNVVESEQQAFDLVHQYLSFLPSNGWQYPPQADTDDSGQRRLDQILHTLPRDGKQAYNVYKIIEQLVDNGLFRDFNPDFGRSIVTGFAHLGGRPVAIVANQPSVMAGSITHEAAEKAAYFIDLADSYHLPVIFLADNPGVMSGSGAEKAGTLRSAAAMYAAQCKLSTPKLHVTLRKAYGFGSSLMAMNPFDNQTISFAFPGIALGGIPASGGGAAAKMSTEEQAFFEQVEREGWLKVADTLGYDEVIDPRQLRNKLLAGLDISRERNSQPATPKR</sequence>
<evidence type="ECO:0000313" key="3">
    <source>
        <dbReference type="EMBL" id="CAH0991899.1"/>
    </source>
</evidence>
<dbReference type="SUPFAM" id="SSF52096">
    <property type="entry name" value="ClpP/crotonase"/>
    <property type="match status" value="2"/>
</dbReference>
<dbReference type="GO" id="GO:0047154">
    <property type="term" value="F:methylmalonyl-CoA carboxytransferase activity"/>
    <property type="evidence" value="ECO:0007669"/>
    <property type="project" value="UniProtKB-EC"/>
</dbReference>
<dbReference type="InterPro" id="IPR034733">
    <property type="entry name" value="AcCoA_carboxyl_beta"/>
</dbReference>
<comment type="caution">
    <text evidence="3">The sequence shown here is derived from an EMBL/GenBank/DDBJ whole genome shotgun (WGS) entry which is preliminary data.</text>
</comment>
<keyword evidence="3" id="KW-0808">Transferase</keyword>
<dbReference type="InterPro" id="IPR011763">
    <property type="entry name" value="COA_CT_C"/>
</dbReference>
<accession>A0ABM9AFC6</accession>
<keyword evidence="4" id="KW-1185">Reference proteome</keyword>
<organism evidence="3 4">
    <name type="scientific">Sinobacterium norvegicum</name>
    <dbReference type="NCBI Taxonomy" id="1641715"/>
    <lineage>
        <taxon>Bacteria</taxon>
        <taxon>Pseudomonadati</taxon>
        <taxon>Pseudomonadota</taxon>
        <taxon>Gammaproteobacteria</taxon>
        <taxon>Cellvibrionales</taxon>
        <taxon>Spongiibacteraceae</taxon>
        <taxon>Sinobacterium</taxon>
    </lineage>
</organism>
<protein>
    <submittedName>
        <fullName evidence="3">Methylmalonyl-CoA carboxyltransferase 12S subunit</fullName>
        <ecNumber evidence="3">2.1.3.1</ecNumber>
    </submittedName>
</protein>
<reference evidence="3" key="1">
    <citation type="submission" date="2021-12" db="EMBL/GenBank/DDBJ databases">
        <authorList>
            <person name="Rodrigo-Torres L."/>
            <person name="Arahal R. D."/>
            <person name="Lucena T."/>
        </authorList>
    </citation>
    <scope>NUCLEOTIDE SEQUENCE</scope>
    <source>
        <strain evidence="3">CECT 8267</strain>
    </source>
</reference>
<dbReference type="EC" id="2.1.3.1" evidence="3"/>
<dbReference type="Pfam" id="PF01039">
    <property type="entry name" value="Carboxyl_trans"/>
    <property type="match status" value="1"/>
</dbReference>
<dbReference type="PANTHER" id="PTHR43842:SF2">
    <property type="entry name" value="PROPIONYL-COA CARBOXYLASE BETA CHAIN, MITOCHONDRIAL"/>
    <property type="match status" value="1"/>
</dbReference>
<evidence type="ECO:0000259" key="2">
    <source>
        <dbReference type="PROSITE" id="PS50989"/>
    </source>
</evidence>
<dbReference type="PANTHER" id="PTHR43842">
    <property type="entry name" value="PROPIONYL-COA CARBOXYLASE BETA CHAIN"/>
    <property type="match status" value="1"/>
</dbReference>
<feature type="domain" description="CoA carboxyltransferase C-terminal" evidence="2">
    <location>
        <begin position="320"/>
        <end position="554"/>
    </location>
</feature>
<evidence type="ECO:0000313" key="4">
    <source>
        <dbReference type="Proteomes" id="UP000838100"/>
    </source>
</evidence>
<dbReference type="InterPro" id="IPR029045">
    <property type="entry name" value="ClpP/crotonase-like_dom_sf"/>
</dbReference>
<dbReference type="InterPro" id="IPR011762">
    <property type="entry name" value="COA_CT_N"/>
</dbReference>
<evidence type="ECO:0000259" key="1">
    <source>
        <dbReference type="PROSITE" id="PS50980"/>
    </source>
</evidence>